<accession>A0AAP0C189</accession>
<reference evidence="2 3" key="1">
    <citation type="journal article" date="2022" name="Nat. Plants">
        <title>Genomes of leafy and leafless Platanthera orchids illuminate the evolution of mycoheterotrophy.</title>
        <authorList>
            <person name="Li M.H."/>
            <person name="Liu K.W."/>
            <person name="Li Z."/>
            <person name="Lu H.C."/>
            <person name="Ye Q.L."/>
            <person name="Zhang D."/>
            <person name="Wang J.Y."/>
            <person name="Li Y.F."/>
            <person name="Zhong Z.M."/>
            <person name="Liu X."/>
            <person name="Yu X."/>
            <person name="Liu D.K."/>
            <person name="Tu X.D."/>
            <person name="Liu B."/>
            <person name="Hao Y."/>
            <person name="Liao X.Y."/>
            <person name="Jiang Y.T."/>
            <person name="Sun W.H."/>
            <person name="Chen J."/>
            <person name="Chen Y.Q."/>
            <person name="Ai Y."/>
            <person name="Zhai J.W."/>
            <person name="Wu S.S."/>
            <person name="Zhou Z."/>
            <person name="Hsiao Y.Y."/>
            <person name="Wu W.L."/>
            <person name="Chen Y.Y."/>
            <person name="Lin Y.F."/>
            <person name="Hsu J.L."/>
            <person name="Li C.Y."/>
            <person name="Wang Z.W."/>
            <person name="Zhao X."/>
            <person name="Zhong W.Y."/>
            <person name="Ma X.K."/>
            <person name="Ma L."/>
            <person name="Huang J."/>
            <person name="Chen G.Z."/>
            <person name="Huang M.Z."/>
            <person name="Huang L."/>
            <person name="Peng D.H."/>
            <person name="Luo Y.B."/>
            <person name="Zou S.Q."/>
            <person name="Chen S.P."/>
            <person name="Lan S."/>
            <person name="Tsai W.C."/>
            <person name="Van de Peer Y."/>
            <person name="Liu Z.J."/>
        </authorList>
    </citation>
    <scope>NUCLEOTIDE SEQUENCE [LARGE SCALE GENOMIC DNA]</scope>
    <source>
        <strain evidence="2">Lor287</strain>
    </source>
</reference>
<evidence type="ECO:0000256" key="1">
    <source>
        <dbReference type="SAM" id="MobiDB-lite"/>
    </source>
</evidence>
<feature type="compositionally biased region" description="Low complexity" evidence="1">
    <location>
        <begin position="97"/>
        <end position="109"/>
    </location>
</feature>
<evidence type="ECO:0000313" key="3">
    <source>
        <dbReference type="Proteomes" id="UP001418222"/>
    </source>
</evidence>
<organism evidence="2 3">
    <name type="scientific">Platanthera zijinensis</name>
    <dbReference type="NCBI Taxonomy" id="2320716"/>
    <lineage>
        <taxon>Eukaryota</taxon>
        <taxon>Viridiplantae</taxon>
        <taxon>Streptophyta</taxon>
        <taxon>Embryophyta</taxon>
        <taxon>Tracheophyta</taxon>
        <taxon>Spermatophyta</taxon>
        <taxon>Magnoliopsida</taxon>
        <taxon>Liliopsida</taxon>
        <taxon>Asparagales</taxon>
        <taxon>Orchidaceae</taxon>
        <taxon>Orchidoideae</taxon>
        <taxon>Orchideae</taxon>
        <taxon>Orchidinae</taxon>
        <taxon>Platanthera</taxon>
    </lineage>
</organism>
<gene>
    <name evidence="2" type="ORF">KSP39_PZI000378</name>
</gene>
<keyword evidence="3" id="KW-1185">Reference proteome</keyword>
<evidence type="ECO:0000313" key="2">
    <source>
        <dbReference type="EMBL" id="KAK8957418.1"/>
    </source>
</evidence>
<name>A0AAP0C189_9ASPA</name>
<dbReference type="Proteomes" id="UP001418222">
    <property type="component" value="Unassembled WGS sequence"/>
</dbReference>
<proteinExistence type="predicted"/>
<sequence length="163" mass="17805">MSKNCLVSFSFSVTVCALDRSESALQHFFNAPFGLQETDFRIGIGRGPILRGPPGYSPDFRLPGFVKAAPRHFFLADRCSPNRDLADHISSEVDLPSSSSISFSSSSSSYEPTSPLLRRPSPNKLDQTNSTLAATFVVAKIVGHVPNPVHQLFSFSRSRFVVA</sequence>
<feature type="region of interest" description="Disordered" evidence="1">
    <location>
        <begin position="95"/>
        <end position="124"/>
    </location>
</feature>
<comment type="caution">
    <text evidence="2">The sequence shown here is derived from an EMBL/GenBank/DDBJ whole genome shotgun (WGS) entry which is preliminary data.</text>
</comment>
<dbReference type="EMBL" id="JBBWWQ010000001">
    <property type="protein sequence ID" value="KAK8957418.1"/>
    <property type="molecule type" value="Genomic_DNA"/>
</dbReference>
<dbReference type="AlphaFoldDB" id="A0AAP0C189"/>
<protein>
    <submittedName>
        <fullName evidence="2">Uncharacterized protein</fullName>
    </submittedName>
</protein>